<dbReference type="RefSeq" id="WP_343050746.1">
    <property type="nucleotide sequence ID" value="NZ_BAAAOV010000021.1"/>
</dbReference>
<reference evidence="2 3" key="1">
    <citation type="submission" date="2020-07" db="EMBL/GenBank/DDBJ databases">
        <title>Sequencing the genomes of 1000 actinobacteria strains.</title>
        <authorList>
            <person name="Klenk H.-P."/>
        </authorList>
    </citation>
    <scope>NUCLEOTIDE SEQUENCE [LARGE SCALE GENOMIC DNA]</scope>
    <source>
        <strain evidence="2 3">DSM 19663</strain>
    </source>
</reference>
<sequence>MARYFGIDLAWGLRRPDPRTGRVRPPNETGLCLLDDDGAILDAGWARGVDAVHDFIAAHEQRGDVIAIDAPLIVPNPTGMRAAEREVSSRYGRWKVAANASNAGAAARAGELLLAALEPRGIRYTDGTWPPPAGTTVAFECYPYTTLVGVAELGYDIERPRYKRLIPGIDRADARRLRADACDDLIARLARLASSSPPLDLRSHPATRALVDEPSPLVDRAYKHREDLLDAAICAWTAALWHANGPERTQVLGAETGEVDARGRRATIVAPARPEQRGPTADSRQTGAPSISGQCFSCCCSEAASSARRSSDTGMRDCSNR</sequence>
<dbReference type="AlphaFoldDB" id="A0A839E8U8"/>
<accession>A0A839E8U8</accession>
<evidence type="ECO:0000313" key="2">
    <source>
        <dbReference type="EMBL" id="MBA8846852.1"/>
    </source>
</evidence>
<feature type="region of interest" description="Disordered" evidence="1">
    <location>
        <begin position="270"/>
        <end position="290"/>
    </location>
</feature>
<dbReference type="EMBL" id="JACGWX010000001">
    <property type="protein sequence ID" value="MBA8846852.1"/>
    <property type="molecule type" value="Genomic_DNA"/>
</dbReference>
<dbReference type="InterPro" id="IPR007362">
    <property type="entry name" value="DUF429"/>
</dbReference>
<evidence type="ECO:0000256" key="1">
    <source>
        <dbReference type="SAM" id="MobiDB-lite"/>
    </source>
</evidence>
<keyword evidence="3" id="KW-1185">Reference proteome</keyword>
<comment type="caution">
    <text evidence="2">The sequence shown here is derived from an EMBL/GenBank/DDBJ whole genome shotgun (WGS) entry which is preliminary data.</text>
</comment>
<name>A0A839E8U8_9MICO</name>
<dbReference type="Proteomes" id="UP000585905">
    <property type="component" value="Unassembled WGS sequence"/>
</dbReference>
<organism evidence="2 3">
    <name type="scientific">Microcella alkalica</name>
    <dbReference type="NCBI Taxonomy" id="355930"/>
    <lineage>
        <taxon>Bacteria</taxon>
        <taxon>Bacillati</taxon>
        <taxon>Actinomycetota</taxon>
        <taxon>Actinomycetes</taxon>
        <taxon>Micrococcales</taxon>
        <taxon>Microbacteriaceae</taxon>
        <taxon>Microcella</taxon>
    </lineage>
</organism>
<protein>
    <submittedName>
        <fullName evidence="2">Putative RNase H-like nuclease</fullName>
    </submittedName>
</protein>
<evidence type="ECO:0000313" key="3">
    <source>
        <dbReference type="Proteomes" id="UP000585905"/>
    </source>
</evidence>
<dbReference type="Pfam" id="PF04250">
    <property type="entry name" value="DUF429"/>
    <property type="match status" value="1"/>
</dbReference>
<gene>
    <name evidence="2" type="ORF">FHX53_000416</name>
</gene>
<proteinExistence type="predicted"/>